<keyword evidence="2" id="KW-0812">Transmembrane</keyword>
<keyword evidence="2" id="KW-1133">Transmembrane helix</keyword>
<evidence type="ECO:0000313" key="4">
    <source>
        <dbReference type="Proteomes" id="UP001138757"/>
    </source>
</evidence>
<dbReference type="RefSeq" id="WP_214624252.1">
    <property type="nucleotide sequence ID" value="NZ_JAHGAW010000008.1"/>
</dbReference>
<feature type="region of interest" description="Disordered" evidence="1">
    <location>
        <begin position="128"/>
        <end position="154"/>
    </location>
</feature>
<feature type="transmembrane region" description="Helical" evidence="2">
    <location>
        <begin position="12"/>
        <end position="31"/>
    </location>
</feature>
<gene>
    <name evidence="3" type="ORF">KK488_13740</name>
</gene>
<dbReference type="EMBL" id="JAHGAW010000008">
    <property type="protein sequence ID" value="MBT2188012.1"/>
    <property type="molecule type" value="Genomic_DNA"/>
</dbReference>
<dbReference type="AlphaFoldDB" id="A0A9X1DD76"/>
<keyword evidence="2" id="KW-0472">Membrane</keyword>
<keyword evidence="4" id="KW-1185">Reference proteome</keyword>
<sequence>MIAIKRLQSIMWILVVAMGALSAYLISLRVATERNAVHDVIDQIRWTRANIRYLEAEFGSRASMRQLAAWNQNDLRLYVPSPTQYLPDERALANLDRIAPAGEGYAPPPVMTAMATKVAQHPVEVAQAEAPAPPAAALAPKKATTEAPARSTGSDFSLIKTASAAELKVRDDSKAKTRAEDKFIRPAGEPDPDARKKARLALLDEKLLGAAPLARLDRVTRAPGASNVKGR</sequence>
<protein>
    <submittedName>
        <fullName evidence="3">Colicin transporter</fullName>
    </submittedName>
</protein>
<dbReference type="Proteomes" id="UP001138757">
    <property type="component" value="Unassembled WGS sequence"/>
</dbReference>
<organism evidence="3 4">
    <name type="scientific">Sphingobium nicotianae</name>
    <dbReference type="NCBI Taxonomy" id="2782607"/>
    <lineage>
        <taxon>Bacteria</taxon>
        <taxon>Pseudomonadati</taxon>
        <taxon>Pseudomonadota</taxon>
        <taxon>Alphaproteobacteria</taxon>
        <taxon>Sphingomonadales</taxon>
        <taxon>Sphingomonadaceae</taxon>
        <taxon>Sphingobium</taxon>
    </lineage>
</organism>
<proteinExistence type="predicted"/>
<evidence type="ECO:0000256" key="2">
    <source>
        <dbReference type="SAM" id="Phobius"/>
    </source>
</evidence>
<evidence type="ECO:0000313" key="3">
    <source>
        <dbReference type="EMBL" id="MBT2188012.1"/>
    </source>
</evidence>
<feature type="region of interest" description="Disordered" evidence="1">
    <location>
        <begin position="167"/>
        <end position="195"/>
    </location>
</feature>
<accession>A0A9X1DD76</accession>
<evidence type="ECO:0000256" key="1">
    <source>
        <dbReference type="SAM" id="MobiDB-lite"/>
    </source>
</evidence>
<feature type="compositionally biased region" description="Low complexity" evidence="1">
    <location>
        <begin position="128"/>
        <end position="149"/>
    </location>
</feature>
<reference evidence="3" key="1">
    <citation type="submission" date="2021-05" db="EMBL/GenBank/DDBJ databases">
        <title>Genome of Sphingobium sp. strain.</title>
        <authorList>
            <person name="Fan R."/>
        </authorList>
    </citation>
    <scope>NUCLEOTIDE SEQUENCE</scope>
    <source>
        <strain evidence="3">H33</strain>
    </source>
</reference>
<feature type="compositionally biased region" description="Basic and acidic residues" evidence="1">
    <location>
        <begin position="167"/>
        <end position="184"/>
    </location>
</feature>
<name>A0A9X1DD76_9SPHN</name>
<comment type="caution">
    <text evidence="3">The sequence shown here is derived from an EMBL/GenBank/DDBJ whole genome shotgun (WGS) entry which is preliminary data.</text>
</comment>